<dbReference type="InterPro" id="IPR039697">
    <property type="entry name" value="Alcohol_dehydrogenase_Fe"/>
</dbReference>
<dbReference type="Proteomes" id="UP000198992">
    <property type="component" value="Unassembled WGS sequence"/>
</dbReference>
<keyword evidence="2" id="KW-0560">Oxidoreductase</keyword>
<dbReference type="GO" id="GO:0004022">
    <property type="term" value="F:alcohol dehydrogenase (NAD+) activity"/>
    <property type="evidence" value="ECO:0007669"/>
    <property type="project" value="TreeGrafter"/>
</dbReference>
<dbReference type="SUPFAM" id="SSF56796">
    <property type="entry name" value="Dehydroquinate synthase-like"/>
    <property type="match status" value="1"/>
</dbReference>
<dbReference type="CDD" id="cd08177">
    <property type="entry name" value="MAR"/>
    <property type="match status" value="1"/>
</dbReference>
<dbReference type="PANTHER" id="PTHR11496:SF102">
    <property type="entry name" value="ALCOHOL DEHYDROGENASE 4"/>
    <property type="match status" value="1"/>
</dbReference>
<feature type="domain" description="Alcohol dehydrogenase iron-type/glycerol dehydrogenase GldA" evidence="4">
    <location>
        <begin position="35"/>
        <end position="175"/>
    </location>
</feature>
<dbReference type="Gene3D" id="1.20.1090.10">
    <property type="entry name" value="Dehydroquinate synthase-like - alpha domain"/>
    <property type="match status" value="1"/>
</dbReference>
<dbReference type="Pfam" id="PF25137">
    <property type="entry name" value="ADH_Fe_C"/>
    <property type="match status" value="1"/>
</dbReference>
<organism evidence="6 7">
    <name type="scientific">Bradyrhizobium erythrophlei</name>
    <dbReference type="NCBI Taxonomy" id="1437360"/>
    <lineage>
        <taxon>Bacteria</taxon>
        <taxon>Pseudomonadati</taxon>
        <taxon>Pseudomonadota</taxon>
        <taxon>Alphaproteobacteria</taxon>
        <taxon>Hyphomicrobiales</taxon>
        <taxon>Nitrobacteraceae</taxon>
        <taxon>Bradyrhizobium</taxon>
    </lineage>
</organism>
<evidence type="ECO:0000256" key="2">
    <source>
        <dbReference type="ARBA" id="ARBA00023002"/>
    </source>
</evidence>
<sequence length="377" mass="38912">MSVAMPDAGGASIASVASAGGAGQGAFAYCSQQYRVVFGAGTSARLGEESERLGIKRALVLTTSEQQDLGRRLGAGLGDRLAGLFTGARMHTPVEVTNEALRIVESRDIDGLVAIGGGSTVGLGKALSLRTGLPHIAMPTTYAGSEMTPILGETSNGIKTTQQSQDLVPDTVIYDVDLTVSLPPHISAASGMNAIAHAVEALYAPDANPLTSLMAEEGIAALARALPRIMAAPADPGARRDALYGAWLCGVCLGAVGMSLHHKLCHVVGGMFNLPHAETHAIVLPHAAAYNAAAAPEAMTRVARALHSANAPQGLFDLARQLALPRALSGIGMPEDGIARAAEMAVRNPYANPRPVERAPIEQLIAAAWRGDAPVQH</sequence>
<dbReference type="InterPro" id="IPR034786">
    <property type="entry name" value="MAR"/>
</dbReference>
<dbReference type="AlphaFoldDB" id="A0A1H5ICG0"/>
<keyword evidence="3" id="KW-0520">NAD</keyword>
<dbReference type="InterPro" id="IPR056798">
    <property type="entry name" value="ADH_Fe_C"/>
</dbReference>
<evidence type="ECO:0000259" key="5">
    <source>
        <dbReference type="Pfam" id="PF25137"/>
    </source>
</evidence>
<comment type="similarity">
    <text evidence="1">Belongs to the iron-containing alcohol dehydrogenase family.</text>
</comment>
<evidence type="ECO:0000313" key="7">
    <source>
        <dbReference type="Proteomes" id="UP000198992"/>
    </source>
</evidence>
<dbReference type="Gene3D" id="3.40.50.1970">
    <property type="match status" value="1"/>
</dbReference>
<evidence type="ECO:0000313" key="6">
    <source>
        <dbReference type="EMBL" id="SEE37886.1"/>
    </source>
</evidence>
<proteinExistence type="inferred from homology"/>
<name>A0A1H5ICG0_9BRAD</name>
<dbReference type="GO" id="GO:0046872">
    <property type="term" value="F:metal ion binding"/>
    <property type="evidence" value="ECO:0007669"/>
    <property type="project" value="InterPro"/>
</dbReference>
<evidence type="ECO:0000256" key="1">
    <source>
        <dbReference type="ARBA" id="ARBA00007358"/>
    </source>
</evidence>
<evidence type="ECO:0000259" key="4">
    <source>
        <dbReference type="Pfam" id="PF00465"/>
    </source>
</evidence>
<dbReference type="InterPro" id="IPR001670">
    <property type="entry name" value="ADH_Fe/GldA"/>
</dbReference>
<accession>A0A1H5ICG0</accession>
<feature type="domain" description="Fe-containing alcohol dehydrogenase-like C-terminal" evidence="5">
    <location>
        <begin position="188"/>
        <end position="369"/>
    </location>
</feature>
<gene>
    <name evidence="6" type="ORF">SAMN05444164_7872</name>
</gene>
<dbReference type="GO" id="GO:0018506">
    <property type="term" value="F:maleylacetate reductase activity"/>
    <property type="evidence" value="ECO:0007669"/>
    <property type="project" value="InterPro"/>
</dbReference>
<dbReference type="EMBL" id="FNTH01000001">
    <property type="protein sequence ID" value="SEE37886.1"/>
    <property type="molecule type" value="Genomic_DNA"/>
</dbReference>
<dbReference type="Pfam" id="PF00465">
    <property type="entry name" value="Fe-ADH"/>
    <property type="match status" value="1"/>
</dbReference>
<protein>
    <submittedName>
        <fullName evidence="6">Maleylacetate reductase</fullName>
    </submittedName>
</protein>
<reference evidence="6 7" key="1">
    <citation type="submission" date="2016-10" db="EMBL/GenBank/DDBJ databases">
        <authorList>
            <person name="de Groot N.N."/>
        </authorList>
    </citation>
    <scope>NUCLEOTIDE SEQUENCE [LARGE SCALE GENOMIC DNA]</scope>
    <source>
        <strain evidence="6 7">MT12</strain>
    </source>
</reference>
<evidence type="ECO:0000256" key="3">
    <source>
        <dbReference type="ARBA" id="ARBA00023027"/>
    </source>
</evidence>
<dbReference type="PANTHER" id="PTHR11496">
    <property type="entry name" value="ALCOHOL DEHYDROGENASE"/>
    <property type="match status" value="1"/>
</dbReference>